<evidence type="ECO:0000256" key="2">
    <source>
        <dbReference type="SAM" id="MobiDB-lite"/>
    </source>
</evidence>
<feature type="compositionally biased region" description="Basic and acidic residues" evidence="2">
    <location>
        <begin position="58"/>
        <end position="70"/>
    </location>
</feature>
<name>X6LQR2_RETFI</name>
<dbReference type="InterPro" id="IPR043129">
    <property type="entry name" value="ATPase_NBD"/>
</dbReference>
<keyword evidence="4" id="KW-1185">Reference proteome</keyword>
<organism evidence="3 4">
    <name type="scientific">Reticulomyxa filosa</name>
    <dbReference type="NCBI Taxonomy" id="46433"/>
    <lineage>
        <taxon>Eukaryota</taxon>
        <taxon>Sar</taxon>
        <taxon>Rhizaria</taxon>
        <taxon>Retaria</taxon>
        <taxon>Foraminifera</taxon>
        <taxon>Monothalamids</taxon>
        <taxon>Reticulomyxidae</taxon>
        <taxon>Reticulomyxa</taxon>
    </lineage>
</organism>
<evidence type="ECO:0000256" key="1">
    <source>
        <dbReference type="ARBA" id="ARBA00049360"/>
    </source>
</evidence>
<dbReference type="EMBL" id="ASPP01031165">
    <property type="protein sequence ID" value="ETO03949.1"/>
    <property type="molecule type" value="Genomic_DNA"/>
</dbReference>
<evidence type="ECO:0000313" key="3">
    <source>
        <dbReference type="EMBL" id="ETO03949.1"/>
    </source>
</evidence>
<evidence type="ECO:0000313" key="4">
    <source>
        <dbReference type="Proteomes" id="UP000023152"/>
    </source>
</evidence>
<protein>
    <submittedName>
        <fullName evidence="3">Actin family protein</fullName>
    </submittedName>
</protein>
<feature type="compositionally biased region" description="Basic residues" evidence="2">
    <location>
        <begin position="71"/>
        <end position="81"/>
    </location>
</feature>
<comment type="catalytic activity">
    <reaction evidence="1">
        <text>ATP + H2O = ADP + phosphate + H(+)</text>
        <dbReference type="Rhea" id="RHEA:13065"/>
        <dbReference type="ChEBI" id="CHEBI:15377"/>
        <dbReference type="ChEBI" id="CHEBI:15378"/>
        <dbReference type="ChEBI" id="CHEBI:30616"/>
        <dbReference type="ChEBI" id="CHEBI:43474"/>
        <dbReference type="ChEBI" id="CHEBI:456216"/>
    </reaction>
</comment>
<dbReference type="Gene3D" id="3.30.420.40">
    <property type="match status" value="1"/>
</dbReference>
<proteinExistence type="predicted"/>
<dbReference type="SUPFAM" id="SSF53067">
    <property type="entry name" value="Actin-like ATPase domain"/>
    <property type="match status" value="1"/>
</dbReference>
<reference evidence="3 4" key="1">
    <citation type="journal article" date="2013" name="Curr. Biol.">
        <title>The Genome of the Foraminiferan Reticulomyxa filosa.</title>
        <authorList>
            <person name="Glockner G."/>
            <person name="Hulsmann N."/>
            <person name="Schleicher M."/>
            <person name="Noegel A.A."/>
            <person name="Eichinger L."/>
            <person name="Gallinger C."/>
            <person name="Pawlowski J."/>
            <person name="Sierra R."/>
            <person name="Euteneuer U."/>
            <person name="Pillet L."/>
            <person name="Moustafa A."/>
            <person name="Platzer M."/>
            <person name="Groth M."/>
            <person name="Szafranski K."/>
            <person name="Schliwa M."/>
        </authorList>
    </citation>
    <scope>NUCLEOTIDE SEQUENCE [LARGE SCALE GENOMIC DNA]</scope>
</reference>
<dbReference type="PANTHER" id="PTHR11937">
    <property type="entry name" value="ACTIN"/>
    <property type="match status" value="1"/>
</dbReference>
<dbReference type="AlphaFoldDB" id="X6LQR2"/>
<gene>
    <name evidence="3" type="ORF">RFI_33453</name>
</gene>
<comment type="caution">
    <text evidence="3">The sequence shown here is derived from an EMBL/GenBank/DDBJ whole genome shotgun (WGS) entry which is preliminary data.</text>
</comment>
<dbReference type="InterPro" id="IPR004000">
    <property type="entry name" value="Actin"/>
</dbReference>
<feature type="region of interest" description="Disordered" evidence="2">
    <location>
        <begin position="58"/>
        <end position="88"/>
    </location>
</feature>
<accession>X6LQR2</accession>
<dbReference type="Proteomes" id="UP000023152">
    <property type="component" value="Unassembled WGS sequence"/>
</dbReference>
<feature type="non-terminal residue" evidence="3">
    <location>
        <position position="1"/>
    </location>
</feature>
<dbReference type="Pfam" id="PF00022">
    <property type="entry name" value="Actin"/>
    <property type="match status" value="1"/>
</dbReference>
<sequence>RFIHEYAKLNCPEYYNKGIIDEITSYTLPFAVCETYTLPDEEELEICSYTHPRMQRQWKEQEEEKEEKTHSNKAKRHKNKTKSNGSKGGTDSIMLSYERFEPCEILFQPWRYYQAQSLHESGFSSYLQKNLIGLDSLIMQTYFKSNQVSHKYNVVLSGGNMLLPGVAQRLHHELTIKHKHSHSNLHGGAPSVIHSHEPHFLPYVGAELLMNLDLFNLSSSREWIDINDFFENGSHRCVCKRTFQ</sequence>